<feature type="domain" description="MobA-like NTP transferase" evidence="9">
    <location>
        <begin position="6"/>
        <end position="158"/>
    </location>
</feature>
<keyword evidence="11" id="KW-1185">Reference proteome</keyword>
<evidence type="ECO:0000256" key="6">
    <source>
        <dbReference type="ARBA" id="ARBA00048247"/>
    </source>
</evidence>
<evidence type="ECO:0000256" key="2">
    <source>
        <dbReference type="ARBA" id="ARBA00007947"/>
    </source>
</evidence>
<dbReference type="Gene3D" id="2.160.10.10">
    <property type="entry name" value="Hexapeptide repeat proteins"/>
    <property type="match status" value="1"/>
</dbReference>
<dbReference type="Gene3D" id="3.90.550.10">
    <property type="entry name" value="Spore Coat Polysaccharide Biosynthesis Protein SpsA, Chain A"/>
    <property type="match status" value="1"/>
</dbReference>
<proteinExistence type="inferred from homology"/>
<reference evidence="10 11" key="1">
    <citation type="submission" date="2015-01" db="EMBL/GenBank/DDBJ databases">
        <title>Draft genome of the acidophilic iron oxidizer Ferrimicrobium acidiphilum strain T23.</title>
        <authorList>
            <person name="Poehlein A."/>
            <person name="Eisen S."/>
            <person name="Schloemann M."/>
            <person name="Johnson B.D."/>
            <person name="Daniel R."/>
            <person name="Muehling M."/>
        </authorList>
    </citation>
    <scope>NUCLEOTIDE SEQUENCE [LARGE SCALE GENOMIC DNA]</scope>
    <source>
        <strain evidence="10 11">T23</strain>
    </source>
</reference>
<dbReference type="InterPro" id="IPR029044">
    <property type="entry name" value="Nucleotide-diphossugar_trans"/>
</dbReference>
<evidence type="ECO:0000259" key="9">
    <source>
        <dbReference type="Pfam" id="PF12804"/>
    </source>
</evidence>
<evidence type="ECO:0000256" key="7">
    <source>
        <dbReference type="ARBA" id="ARBA00048493"/>
    </source>
</evidence>
<sequence>MALRYAMVLAAGKGTRMASERPKPLMKLCGVSMLRHVMRAVLELDELERVVVVVGHQAELVERELRGYGSHAPEIVAARQPEQRGTGDAVSAGLSRLPDLLPGVGGSGSEVLVLPSDTPLLTAETLKALAKAHMESGNAATILTMEASNPAGYGRVVRNAKGAVTEIVEDRDLVGDQAMIREVNTGVYIFDLALLPVAIRRLAPSNSQREYYLTDAIELLTQSGYQVGVMSVADVQETQGVNDLPQLVAAEELMRSRILARHIGAGVMMVRPETITIDAEVQIGPGTTIWPNTLLLGHTRIGSHAEIGPESSLIDTDVGDGSRLVRVDATAATIGRSVMAGPYVSIREGATVSDRAIVEPFSLLK</sequence>
<organism evidence="10 11">
    <name type="scientific">Ferrimicrobium acidiphilum DSM 19497</name>
    <dbReference type="NCBI Taxonomy" id="1121877"/>
    <lineage>
        <taxon>Bacteria</taxon>
        <taxon>Bacillati</taxon>
        <taxon>Actinomycetota</taxon>
        <taxon>Acidimicrobiia</taxon>
        <taxon>Acidimicrobiales</taxon>
        <taxon>Acidimicrobiaceae</taxon>
        <taxon>Ferrimicrobium</taxon>
    </lineage>
</organism>
<evidence type="ECO:0000313" key="11">
    <source>
        <dbReference type="Proteomes" id="UP000032336"/>
    </source>
</evidence>
<dbReference type="PATRIC" id="fig|1121877.4.peg.1318"/>
<dbReference type="InterPro" id="IPR025877">
    <property type="entry name" value="MobA-like_NTP_Trfase"/>
</dbReference>
<comment type="caution">
    <text evidence="10">The sequence shown here is derived from an EMBL/GenBank/DDBJ whole genome shotgun (WGS) entry which is preliminary data.</text>
</comment>
<dbReference type="Proteomes" id="UP000032336">
    <property type="component" value="Unassembled WGS sequence"/>
</dbReference>
<comment type="function">
    <text evidence="8">Catalyzes the last two sequential reactions in the de novo biosynthetic pathway for UDP-N-acetylglucosamine (UDP-GlcNAc). The C-terminal domain catalyzes the transfer of acetyl group from acetyl coenzyme A to glucosamine-1-phosphate (GlcN-1-P) to produce N-acetylglucosamine-1-phosphate (GlcNAc-1-P), which is converted into UDP-GlcNAc by the transfer of uridine 5-monophosphate (from uridine 5-triphosphate), a reaction catalyzed by the N-terminal domain.</text>
</comment>
<evidence type="ECO:0000256" key="4">
    <source>
        <dbReference type="ARBA" id="ARBA00022695"/>
    </source>
</evidence>
<gene>
    <name evidence="10" type="primary">glmU2</name>
    <name evidence="10" type="ORF">FEAC_11990</name>
</gene>
<evidence type="ECO:0000256" key="1">
    <source>
        <dbReference type="ARBA" id="ARBA00007707"/>
    </source>
</evidence>
<dbReference type="EMBL" id="JXUW01000008">
    <property type="protein sequence ID" value="KJE77073.1"/>
    <property type="molecule type" value="Genomic_DNA"/>
</dbReference>
<dbReference type="eggNOG" id="COG1207">
    <property type="taxonomic scope" value="Bacteria"/>
</dbReference>
<dbReference type="CDD" id="cd02540">
    <property type="entry name" value="GT2_GlmU_N_bac"/>
    <property type="match status" value="1"/>
</dbReference>
<accession>A0A0D8FUV3</accession>
<dbReference type="STRING" id="1121877.FEAC_11990"/>
<evidence type="ECO:0000256" key="5">
    <source>
        <dbReference type="ARBA" id="ARBA00023315"/>
    </source>
</evidence>
<evidence type="ECO:0000256" key="3">
    <source>
        <dbReference type="ARBA" id="ARBA00022679"/>
    </source>
</evidence>
<comment type="similarity">
    <text evidence="2">In the N-terminal section; belongs to the N-acetylglucosamine-1-phosphate uridyltransferase family.</text>
</comment>
<dbReference type="GO" id="GO:0019134">
    <property type="term" value="F:glucosamine-1-phosphate N-acetyltransferase activity"/>
    <property type="evidence" value="ECO:0007669"/>
    <property type="project" value="UniProtKB-EC"/>
</dbReference>
<comment type="catalytic activity">
    <reaction evidence="6">
        <text>alpha-D-glucosamine 1-phosphate + acetyl-CoA = N-acetyl-alpha-D-glucosamine 1-phosphate + CoA + H(+)</text>
        <dbReference type="Rhea" id="RHEA:13725"/>
        <dbReference type="ChEBI" id="CHEBI:15378"/>
        <dbReference type="ChEBI" id="CHEBI:57287"/>
        <dbReference type="ChEBI" id="CHEBI:57288"/>
        <dbReference type="ChEBI" id="CHEBI:57776"/>
        <dbReference type="ChEBI" id="CHEBI:58516"/>
        <dbReference type="EC" id="2.3.1.157"/>
    </reaction>
</comment>
<keyword evidence="4" id="KW-0548">Nucleotidyltransferase</keyword>
<dbReference type="InterPro" id="IPR050065">
    <property type="entry name" value="GlmU-like"/>
</dbReference>
<dbReference type="SUPFAM" id="SSF53448">
    <property type="entry name" value="Nucleotide-diphospho-sugar transferases"/>
    <property type="match status" value="1"/>
</dbReference>
<name>A0A0D8FUV3_9ACTN</name>
<dbReference type="GeneID" id="78372429"/>
<evidence type="ECO:0000313" key="10">
    <source>
        <dbReference type="EMBL" id="KJE77073.1"/>
    </source>
</evidence>
<dbReference type="PANTHER" id="PTHR43584:SF3">
    <property type="entry name" value="BIFUNCTIONAL PROTEIN GLMU"/>
    <property type="match status" value="1"/>
</dbReference>
<dbReference type="GO" id="GO:0003977">
    <property type="term" value="F:UDP-N-acetylglucosamine diphosphorylase activity"/>
    <property type="evidence" value="ECO:0007669"/>
    <property type="project" value="UniProtKB-EC"/>
</dbReference>
<comment type="similarity">
    <text evidence="1">In the C-terminal section; belongs to the transferase hexapeptide repeat family.</text>
</comment>
<comment type="catalytic activity">
    <reaction evidence="7">
        <text>N-acetyl-alpha-D-glucosamine 1-phosphate + UTP + H(+) = UDP-N-acetyl-alpha-D-glucosamine + diphosphate</text>
        <dbReference type="Rhea" id="RHEA:13509"/>
        <dbReference type="ChEBI" id="CHEBI:15378"/>
        <dbReference type="ChEBI" id="CHEBI:33019"/>
        <dbReference type="ChEBI" id="CHEBI:46398"/>
        <dbReference type="ChEBI" id="CHEBI:57705"/>
        <dbReference type="ChEBI" id="CHEBI:57776"/>
        <dbReference type="EC" id="2.7.7.23"/>
    </reaction>
</comment>
<dbReference type="RefSeq" id="WP_052565748.1">
    <property type="nucleotide sequence ID" value="NZ_JQKF01000008.1"/>
</dbReference>
<protein>
    <submittedName>
        <fullName evidence="10">Bifunctional protein GlmU</fullName>
    </submittedName>
</protein>
<dbReference type="Pfam" id="PF12804">
    <property type="entry name" value="NTP_transf_3"/>
    <property type="match status" value="1"/>
</dbReference>
<dbReference type="OrthoDB" id="9775031at2"/>
<keyword evidence="3" id="KW-0808">Transferase</keyword>
<evidence type="ECO:0000256" key="8">
    <source>
        <dbReference type="ARBA" id="ARBA00049628"/>
    </source>
</evidence>
<keyword evidence="5" id="KW-0012">Acyltransferase</keyword>
<dbReference type="PANTHER" id="PTHR43584">
    <property type="entry name" value="NUCLEOTIDYL TRANSFERASE"/>
    <property type="match status" value="1"/>
</dbReference>
<dbReference type="AlphaFoldDB" id="A0A0D8FUV3"/>